<dbReference type="Proteomes" id="UP001293593">
    <property type="component" value="Unassembled WGS sequence"/>
</dbReference>
<feature type="domain" description="Small-subunit processome Utp12" evidence="5">
    <location>
        <begin position="125"/>
        <end position="227"/>
    </location>
</feature>
<dbReference type="InterPro" id="IPR052414">
    <property type="entry name" value="U3_snoRNA-assoc_WDR"/>
</dbReference>
<dbReference type="GO" id="GO:0005730">
    <property type="term" value="C:nucleolus"/>
    <property type="evidence" value="ECO:0007669"/>
    <property type="project" value="TreeGrafter"/>
</dbReference>
<evidence type="ECO:0000256" key="3">
    <source>
        <dbReference type="ARBA" id="ARBA00038335"/>
    </source>
</evidence>
<feature type="compositionally biased region" description="Acidic residues" evidence="4">
    <location>
        <begin position="284"/>
        <end position="295"/>
    </location>
</feature>
<reference evidence="6" key="1">
    <citation type="submission" date="2023-10" db="EMBL/GenBank/DDBJ databases">
        <title>Chromosome-level genome of the transformable northern wattle, Acacia crassicarpa.</title>
        <authorList>
            <person name="Massaro I."/>
            <person name="Sinha N.R."/>
            <person name="Poethig S."/>
            <person name="Leichty A.R."/>
        </authorList>
    </citation>
    <scope>NUCLEOTIDE SEQUENCE</scope>
    <source>
        <strain evidence="6">Acra3RX</strain>
        <tissue evidence="6">Leaf</tissue>
    </source>
</reference>
<evidence type="ECO:0000259" key="5">
    <source>
        <dbReference type="Pfam" id="PF04003"/>
    </source>
</evidence>
<feature type="compositionally biased region" description="Acidic residues" evidence="4">
    <location>
        <begin position="248"/>
        <end position="261"/>
    </location>
</feature>
<dbReference type="GO" id="GO:0000462">
    <property type="term" value="P:maturation of SSU-rRNA from tricistronic rRNA transcript (SSU-rRNA, 5.8S rRNA, LSU-rRNA)"/>
    <property type="evidence" value="ECO:0007669"/>
    <property type="project" value="TreeGrafter"/>
</dbReference>
<evidence type="ECO:0000256" key="2">
    <source>
        <dbReference type="ARBA" id="ARBA00023242"/>
    </source>
</evidence>
<feature type="region of interest" description="Disordered" evidence="4">
    <location>
        <begin position="1"/>
        <end position="58"/>
    </location>
</feature>
<dbReference type="EMBL" id="JAWXYG010000007">
    <property type="protein sequence ID" value="KAK4267516.1"/>
    <property type="molecule type" value="Genomic_DNA"/>
</dbReference>
<keyword evidence="7" id="KW-1185">Reference proteome</keyword>
<keyword evidence="2" id="KW-0539">Nucleus</keyword>
<sequence>MTEMAKDKLKKSHIIADGGEPANEHGKSDGKERKKAKKRQAELDHDLPTTTEEVNFDVDQGEVADGVLDFDVNEPTMGDKLAGLNLQDENDKSRSVEEQESSVLTMPPSANSVDILLKQALHADDRALILDCLFTQDEKVIQKTISQLKTSHVHKFFNFLLSNIAESRGAIMACALPWLKFLLLEHASVITSQESSLRDLNSLNQLVGSRVSTFKSAIEFSTTMDLLYAGDIGDEEDEGGKTVPVIYEDQDSDEESDDAMDTDQNTQDEVQSDNALDRDKIIEGDDSDDDDVTSE</sequence>
<feature type="region of interest" description="Disordered" evidence="4">
    <location>
        <begin position="232"/>
        <end position="295"/>
    </location>
</feature>
<evidence type="ECO:0000313" key="6">
    <source>
        <dbReference type="EMBL" id="KAK4267516.1"/>
    </source>
</evidence>
<evidence type="ECO:0000256" key="1">
    <source>
        <dbReference type="ARBA" id="ARBA00004123"/>
    </source>
</evidence>
<evidence type="ECO:0000256" key="4">
    <source>
        <dbReference type="SAM" id="MobiDB-lite"/>
    </source>
</evidence>
<dbReference type="PANTHER" id="PTHR44267">
    <property type="entry name" value="WD REPEAT-CONTAINING PROTEIN 43"/>
    <property type="match status" value="1"/>
</dbReference>
<dbReference type="PANTHER" id="PTHR44267:SF1">
    <property type="entry name" value="WD REPEAT-CONTAINING PROTEIN 43"/>
    <property type="match status" value="1"/>
</dbReference>
<accession>A0AAE1JBT5</accession>
<protein>
    <recommendedName>
        <fullName evidence="5">Small-subunit processome Utp12 domain-containing protein</fullName>
    </recommendedName>
</protein>
<feature type="region of interest" description="Disordered" evidence="4">
    <location>
        <begin position="79"/>
        <end position="105"/>
    </location>
</feature>
<feature type="compositionally biased region" description="Polar residues" evidence="4">
    <location>
        <begin position="265"/>
        <end position="274"/>
    </location>
</feature>
<evidence type="ECO:0000313" key="7">
    <source>
        <dbReference type="Proteomes" id="UP001293593"/>
    </source>
</evidence>
<comment type="caution">
    <text evidence="6">The sequence shown here is derived from an EMBL/GenBank/DDBJ whole genome shotgun (WGS) entry which is preliminary data.</text>
</comment>
<proteinExistence type="inferred from homology"/>
<name>A0AAE1JBT5_9FABA</name>
<feature type="compositionally biased region" description="Basic and acidic residues" evidence="4">
    <location>
        <begin position="22"/>
        <end position="32"/>
    </location>
</feature>
<dbReference type="Pfam" id="PF04003">
    <property type="entry name" value="Utp12"/>
    <property type="match status" value="1"/>
</dbReference>
<gene>
    <name evidence="6" type="ORF">QN277_024287</name>
</gene>
<organism evidence="6 7">
    <name type="scientific">Acacia crassicarpa</name>
    <name type="common">northern wattle</name>
    <dbReference type="NCBI Taxonomy" id="499986"/>
    <lineage>
        <taxon>Eukaryota</taxon>
        <taxon>Viridiplantae</taxon>
        <taxon>Streptophyta</taxon>
        <taxon>Embryophyta</taxon>
        <taxon>Tracheophyta</taxon>
        <taxon>Spermatophyta</taxon>
        <taxon>Magnoliopsida</taxon>
        <taxon>eudicotyledons</taxon>
        <taxon>Gunneridae</taxon>
        <taxon>Pentapetalae</taxon>
        <taxon>rosids</taxon>
        <taxon>fabids</taxon>
        <taxon>Fabales</taxon>
        <taxon>Fabaceae</taxon>
        <taxon>Caesalpinioideae</taxon>
        <taxon>mimosoid clade</taxon>
        <taxon>Acacieae</taxon>
        <taxon>Acacia</taxon>
    </lineage>
</organism>
<comment type="similarity">
    <text evidence="3">Belongs to the UTP5 family.</text>
</comment>
<dbReference type="AlphaFoldDB" id="A0AAE1JBT5"/>
<dbReference type="InterPro" id="IPR007148">
    <property type="entry name" value="SSU_processome_Utp12"/>
</dbReference>
<comment type="subcellular location">
    <subcellularLocation>
        <location evidence="1">Nucleus</location>
    </subcellularLocation>
</comment>